<evidence type="ECO:0000313" key="8">
    <source>
        <dbReference type="Proteomes" id="UP000001997"/>
    </source>
</evidence>
<dbReference type="InterPro" id="IPR035983">
    <property type="entry name" value="Hect_E3_ubiquitin_ligase"/>
</dbReference>
<comment type="catalytic activity">
    <reaction evidence="1">
        <text>S-ubiquitinyl-[E2 ubiquitin-conjugating enzyme]-L-cysteine + [acceptor protein]-L-lysine = [E2 ubiquitin-conjugating enzyme]-L-cysteine + N(6)-ubiquitinyl-[acceptor protein]-L-lysine.</text>
        <dbReference type="EC" id="2.3.2.26"/>
    </reaction>
</comment>
<dbReference type="PROSITE" id="PS50237">
    <property type="entry name" value="HECT"/>
    <property type="match status" value="1"/>
</dbReference>
<evidence type="ECO:0000313" key="7">
    <source>
        <dbReference type="EMBL" id="EDK36772.2"/>
    </source>
</evidence>
<dbReference type="EC" id="2.3.2.26" evidence="2"/>
<keyword evidence="4 5" id="KW-0833">Ubl conjugation pathway</keyword>
<evidence type="ECO:0000256" key="4">
    <source>
        <dbReference type="ARBA" id="ARBA00022786"/>
    </source>
</evidence>
<protein>
    <recommendedName>
        <fullName evidence="2">HECT-type E3 ubiquitin transferase</fullName>
        <ecNumber evidence="2">2.3.2.26</ecNumber>
    </recommendedName>
</protein>
<dbReference type="InParanoid" id="A5DC65"/>
<proteinExistence type="predicted"/>
<keyword evidence="8" id="KW-1185">Reference proteome</keyword>
<evidence type="ECO:0000256" key="1">
    <source>
        <dbReference type="ARBA" id="ARBA00000885"/>
    </source>
</evidence>
<dbReference type="RefSeq" id="XP_001487493.2">
    <property type="nucleotide sequence ID" value="XM_001487443.1"/>
</dbReference>
<accession>A5DC65</accession>
<dbReference type="KEGG" id="pgu:PGUG_00870"/>
<dbReference type="eggNOG" id="KOG0941">
    <property type="taxonomic scope" value="Eukaryota"/>
</dbReference>
<feature type="active site" description="Glycyl thioester intermediate" evidence="5">
    <location>
        <position position="836"/>
    </location>
</feature>
<keyword evidence="3" id="KW-0808">Transferase</keyword>
<dbReference type="VEuPathDB" id="FungiDB:PGUG_00870"/>
<dbReference type="GeneID" id="5128638"/>
<dbReference type="Gene3D" id="3.30.2160.10">
    <property type="entry name" value="Hect, E3 ligase catalytic domain"/>
    <property type="match status" value="1"/>
</dbReference>
<dbReference type="OMA" id="MYYLFGA"/>
<evidence type="ECO:0000256" key="3">
    <source>
        <dbReference type="ARBA" id="ARBA00022679"/>
    </source>
</evidence>
<dbReference type="PANTHER" id="PTHR45700">
    <property type="entry name" value="UBIQUITIN-PROTEIN LIGASE E3C"/>
    <property type="match status" value="1"/>
</dbReference>
<dbReference type="AlphaFoldDB" id="A5DC65"/>
<sequence length="868" mass="99236">MSKDTLARSKSTSDALKRSNSKWKVFDLLKKPPQTDAEVSVEDPGEVLGEDMVNNCQCCDTVVIFPKTFPKYRCSVCNTTNIIIGTVDDLYPDKEVPHPMSLSHIKKLIERCLQTAEQCKRSNQPISTHDIFEPLSSYLHQACRTFACLNSSFKIKKSSRKVHRSGPNIKSDDVKEAFMLLTKLPTSRPLYSALSGLSSLLKRVYLSMPDDPKNLYWIMIVLEIPFLSHALIHTEKKSMSPVPMLAVAEIRAMCYDIVKRLIGILSHSMSPAATPYLSSWFARMDFLKFASKVDLINLYITFHLKKYFLMANNPEVSRRGSATGSHPRLHPTDREYFESSVLKNDIEAEQEGRLISTNLPPNTSKKGKKDTKVRIHQYGTDWHLKTACMVLLFCFRANRMRLETDRLLVSAFYNSLVDFVNIKLDFDFWQSSKKFSNTKKNQEQPELQTVIDYIHGHNSFKYNDKASFFFCNYPILVSLGGKITILEYEARRQMERKAEEAFIDSLDKKKVFDLYFKVRVRREYIVQDSLHCIKTNTANLKKSLRVQFVNEPGVDAGGLKKDWFLNLTKVIFDPSAGMLTNVDESNLLWFNLVPVDNHEIYYLFGSILGLAIYNSTILDLRFPSAMYKLLLGHPVGFGDYQQLFPESAINLSKLLDYPPNVIESLGLTFEVNFKDSFGRLRQKELVAGGSRRYVSDENKHEYVERYCQFFMYDGIANQVQLFVKGFSTVVSGNALSLFSPEEIELLLCGNDEGKLNVEILRSITKYVGFNGEPNQSQLVTWFWEYANGLTYSQQKKLLRFVTGSDRVPATGLQNMAFKISMAGSRDTERLPIAHTCFNELALYNYKSKEKMVRKLNIAINESAGFGLK</sequence>
<evidence type="ECO:0000256" key="5">
    <source>
        <dbReference type="PROSITE-ProRule" id="PRU00104"/>
    </source>
</evidence>
<feature type="domain" description="HECT" evidence="6">
    <location>
        <begin position="536"/>
        <end position="868"/>
    </location>
</feature>
<dbReference type="OrthoDB" id="8068875at2759"/>
<dbReference type="CDD" id="cd00078">
    <property type="entry name" value="HECTc"/>
    <property type="match status" value="1"/>
</dbReference>
<dbReference type="Gene3D" id="3.90.1750.10">
    <property type="entry name" value="Hect, E3 ligase catalytic domains"/>
    <property type="match status" value="1"/>
</dbReference>
<dbReference type="GO" id="GO:0031499">
    <property type="term" value="C:TRAMP complex"/>
    <property type="evidence" value="ECO:0007669"/>
    <property type="project" value="EnsemblFungi"/>
</dbReference>
<evidence type="ECO:0000256" key="2">
    <source>
        <dbReference type="ARBA" id="ARBA00012485"/>
    </source>
</evidence>
<dbReference type="InterPro" id="IPR044611">
    <property type="entry name" value="E3A/B/C-like"/>
</dbReference>
<dbReference type="Pfam" id="PF00632">
    <property type="entry name" value="HECT"/>
    <property type="match status" value="1"/>
</dbReference>
<dbReference type="InterPro" id="IPR000569">
    <property type="entry name" value="HECT_dom"/>
</dbReference>
<dbReference type="STRING" id="294746.A5DC65"/>
<dbReference type="HOGENOM" id="CLU_002173_5_1_1"/>
<dbReference type="Gene3D" id="3.30.2410.10">
    <property type="entry name" value="Hect, E3 ligase catalytic domain"/>
    <property type="match status" value="1"/>
</dbReference>
<dbReference type="EMBL" id="CH408155">
    <property type="protein sequence ID" value="EDK36772.2"/>
    <property type="molecule type" value="Genomic_DNA"/>
</dbReference>
<evidence type="ECO:0000259" key="6">
    <source>
        <dbReference type="PROSITE" id="PS50237"/>
    </source>
</evidence>
<organism evidence="7 8">
    <name type="scientific">Meyerozyma guilliermondii (strain ATCC 6260 / CBS 566 / DSM 6381 / JCM 1539 / NBRC 10279 / NRRL Y-324)</name>
    <name type="common">Yeast</name>
    <name type="synonym">Candida guilliermondii</name>
    <dbReference type="NCBI Taxonomy" id="294746"/>
    <lineage>
        <taxon>Eukaryota</taxon>
        <taxon>Fungi</taxon>
        <taxon>Dikarya</taxon>
        <taxon>Ascomycota</taxon>
        <taxon>Saccharomycotina</taxon>
        <taxon>Pichiomycetes</taxon>
        <taxon>Debaryomycetaceae</taxon>
        <taxon>Meyerozyma</taxon>
    </lineage>
</organism>
<dbReference type="FunFam" id="3.30.2410.10:FF:000003">
    <property type="entry name" value="probable E3 ubiquitin-protein ligase HERC4 isoform X1"/>
    <property type="match status" value="1"/>
</dbReference>
<dbReference type="GO" id="GO:0061630">
    <property type="term" value="F:ubiquitin protein ligase activity"/>
    <property type="evidence" value="ECO:0007669"/>
    <property type="project" value="UniProtKB-EC"/>
</dbReference>
<dbReference type="SUPFAM" id="SSF56204">
    <property type="entry name" value="Hect, E3 ligase catalytic domain"/>
    <property type="match status" value="1"/>
</dbReference>
<dbReference type="GO" id="GO:0000209">
    <property type="term" value="P:protein polyubiquitination"/>
    <property type="evidence" value="ECO:0007669"/>
    <property type="project" value="InterPro"/>
</dbReference>
<name>A5DC65_PICGU</name>
<reference evidence="7 8" key="1">
    <citation type="journal article" date="2009" name="Nature">
        <title>Evolution of pathogenicity and sexual reproduction in eight Candida genomes.</title>
        <authorList>
            <person name="Butler G."/>
            <person name="Rasmussen M.D."/>
            <person name="Lin M.F."/>
            <person name="Santos M.A."/>
            <person name="Sakthikumar S."/>
            <person name="Munro C.A."/>
            <person name="Rheinbay E."/>
            <person name="Grabherr M."/>
            <person name="Forche A."/>
            <person name="Reedy J.L."/>
            <person name="Agrafioti I."/>
            <person name="Arnaud M.B."/>
            <person name="Bates S."/>
            <person name="Brown A.J."/>
            <person name="Brunke S."/>
            <person name="Costanzo M.C."/>
            <person name="Fitzpatrick D.A."/>
            <person name="de Groot P.W."/>
            <person name="Harris D."/>
            <person name="Hoyer L.L."/>
            <person name="Hube B."/>
            <person name="Klis F.M."/>
            <person name="Kodira C."/>
            <person name="Lennard N."/>
            <person name="Logue M.E."/>
            <person name="Martin R."/>
            <person name="Neiman A.M."/>
            <person name="Nikolaou E."/>
            <person name="Quail M.A."/>
            <person name="Quinn J."/>
            <person name="Santos M.C."/>
            <person name="Schmitzberger F.F."/>
            <person name="Sherlock G."/>
            <person name="Shah P."/>
            <person name="Silverstein K.A."/>
            <person name="Skrzypek M.S."/>
            <person name="Soll D."/>
            <person name="Staggs R."/>
            <person name="Stansfield I."/>
            <person name="Stumpf M.P."/>
            <person name="Sudbery P.E."/>
            <person name="Srikantha T."/>
            <person name="Zeng Q."/>
            <person name="Berman J."/>
            <person name="Berriman M."/>
            <person name="Heitman J."/>
            <person name="Gow N.A."/>
            <person name="Lorenz M.C."/>
            <person name="Birren B.W."/>
            <person name="Kellis M."/>
            <person name="Cuomo C.A."/>
        </authorList>
    </citation>
    <scope>NUCLEOTIDE SEQUENCE [LARGE SCALE GENOMIC DNA]</scope>
    <source>
        <strain evidence="8">ATCC 6260 / CBS 566 / DSM 6381 / JCM 1539 / NBRC 10279 / NRRL Y-324</strain>
    </source>
</reference>
<dbReference type="FunCoup" id="A5DC65">
    <property type="interactions" value="75"/>
</dbReference>
<gene>
    <name evidence="7" type="ORF">PGUG_00870</name>
</gene>
<dbReference type="Proteomes" id="UP000001997">
    <property type="component" value="Unassembled WGS sequence"/>
</dbReference>
<dbReference type="SMART" id="SM00119">
    <property type="entry name" value="HECTc"/>
    <property type="match status" value="1"/>
</dbReference>